<keyword evidence="1" id="KW-0472">Membrane</keyword>
<organism evidence="2">
    <name type="scientific">Leptolyngbya boryana CZ1</name>
    <dbReference type="NCBI Taxonomy" id="3060204"/>
    <lineage>
        <taxon>Bacteria</taxon>
        <taxon>Bacillati</taxon>
        <taxon>Cyanobacteriota</taxon>
        <taxon>Cyanophyceae</taxon>
        <taxon>Leptolyngbyales</taxon>
        <taxon>Leptolyngbyaceae</taxon>
        <taxon>Leptolyngbya group</taxon>
        <taxon>Leptolyngbya</taxon>
    </lineage>
</organism>
<dbReference type="AlphaFoldDB" id="A0AA97AVC2"/>
<keyword evidence="1" id="KW-1133">Transmembrane helix</keyword>
<reference evidence="2" key="1">
    <citation type="journal article" date="2023" name="Plants (Basel)">
        <title>Genomic Analysis of Leptolyngbya boryana CZ1 Reveals Efficient Carbon Fixation Modules.</title>
        <authorList>
            <person name="Bai X."/>
            <person name="Wang H."/>
            <person name="Cheng W."/>
            <person name="Wang J."/>
            <person name="Ma M."/>
            <person name="Hu H."/>
            <person name="Song Z."/>
            <person name="Ma H."/>
            <person name="Fan Y."/>
            <person name="Du C."/>
            <person name="Xu J."/>
        </authorList>
    </citation>
    <scope>NUCLEOTIDE SEQUENCE</scope>
    <source>
        <strain evidence="2">CZ1</strain>
    </source>
</reference>
<protein>
    <submittedName>
        <fullName evidence="2">Uncharacterized protein</fullName>
    </submittedName>
</protein>
<reference evidence="2" key="2">
    <citation type="submission" date="2023-07" db="EMBL/GenBank/DDBJ databases">
        <authorList>
            <person name="Bai X.-H."/>
            <person name="Wang H.-H."/>
            <person name="Wang J."/>
            <person name="Ma M.-Y."/>
            <person name="Hu H.-H."/>
            <person name="Song Z.-L."/>
            <person name="Ma H.-G."/>
            <person name="Fan Y."/>
            <person name="Du C.-Y."/>
            <person name="Xu J.-C."/>
        </authorList>
    </citation>
    <scope>NUCLEOTIDE SEQUENCE</scope>
    <source>
        <strain evidence="2">CZ1</strain>
    </source>
</reference>
<dbReference type="EMBL" id="CP130144">
    <property type="protein sequence ID" value="WNZ45176.1"/>
    <property type="molecule type" value="Genomic_DNA"/>
</dbReference>
<feature type="transmembrane region" description="Helical" evidence="1">
    <location>
        <begin position="7"/>
        <end position="29"/>
    </location>
</feature>
<keyword evidence="1" id="KW-0812">Transmembrane</keyword>
<sequence>MPSQIRQVVFGLTIICVGYLAFGTVITVLGRDLETPPDRPAITNFDAKR</sequence>
<dbReference type="RefSeq" id="WP_316426908.1">
    <property type="nucleotide sequence ID" value="NZ_CP130144.1"/>
</dbReference>
<evidence type="ECO:0000256" key="1">
    <source>
        <dbReference type="SAM" id="Phobius"/>
    </source>
</evidence>
<name>A0AA97AVC2_LEPBY</name>
<accession>A0AA97AVC2</accession>
<proteinExistence type="predicted"/>
<gene>
    <name evidence="2" type="ORF">Q2T42_25650</name>
</gene>
<evidence type="ECO:0000313" key="2">
    <source>
        <dbReference type="EMBL" id="WNZ45176.1"/>
    </source>
</evidence>